<dbReference type="AlphaFoldDB" id="A0A0F9I2U0"/>
<gene>
    <name evidence="2" type="ORF">LCGC14_1631120</name>
</gene>
<reference evidence="2" key="1">
    <citation type="journal article" date="2015" name="Nature">
        <title>Complex archaea that bridge the gap between prokaryotes and eukaryotes.</title>
        <authorList>
            <person name="Spang A."/>
            <person name="Saw J.H."/>
            <person name="Jorgensen S.L."/>
            <person name="Zaremba-Niedzwiedzka K."/>
            <person name="Martijn J."/>
            <person name="Lind A.E."/>
            <person name="van Eijk R."/>
            <person name="Schleper C."/>
            <person name="Guy L."/>
            <person name="Ettema T.J."/>
        </authorList>
    </citation>
    <scope>NUCLEOTIDE SEQUENCE</scope>
</reference>
<feature type="compositionally biased region" description="Acidic residues" evidence="1">
    <location>
        <begin position="28"/>
        <end position="44"/>
    </location>
</feature>
<comment type="caution">
    <text evidence="2">The sequence shown here is derived from an EMBL/GenBank/DDBJ whole genome shotgun (WGS) entry which is preliminary data.</text>
</comment>
<sequence length="314" mass="33839">MVKNETVPEEGMPEPNTELEKVTPGDNPEPEPEAGSEPESEDDPVVPTLVLDHAPSMAEHWGSMSEDQRQGLMGDLVRQIDQGETEGKDADVDDQGEAIEPTESQPAVETPDPAPAPYTIDPATEAELHAACQEMNIEVDSSAGQFLRKMMEQSGHALTSIAGIGREVGAYNNAIQDRVLKAEKRAQETDARVISIADENELVAACEAHAPDFRGMKKDEVAKLIEDARKLKTSGRARKFHDAVSIALWERKKAPAKPATTAAQRETEKVASALSEGGRSRASAGTAKLSKGLNKPSEVMSALMQRFAETGKFS</sequence>
<dbReference type="EMBL" id="LAZR01013460">
    <property type="protein sequence ID" value="KKM21867.1"/>
    <property type="molecule type" value="Genomic_DNA"/>
</dbReference>
<evidence type="ECO:0000313" key="2">
    <source>
        <dbReference type="EMBL" id="KKM21867.1"/>
    </source>
</evidence>
<feature type="region of interest" description="Disordered" evidence="1">
    <location>
        <begin position="253"/>
        <end position="295"/>
    </location>
</feature>
<accession>A0A0F9I2U0</accession>
<feature type="region of interest" description="Disordered" evidence="1">
    <location>
        <begin position="1"/>
        <end position="120"/>
    </location>
</feature>
<evidence type="ECO:0000256" key="1">
    <source>
        <dbReference type="SAM" id="MobiDB-lite"/>
    </source>
</evidence>
<name>A0A0F9I2U0_9ZZZZ</name>
<organism evidence="2">
    <name type="scientific">marine sediment metagenome</name>
    <dbReference type="NCBI Taxonomy" id="412755"/>
    <lineage>
        <taxon>unclassified sequences</taxon>
        <taxon>metagenomes</taxon>
        <taxon>ecological metagenomes</taxon>
    </lineage>
</organism>
<protein>
    <submittedName>
        <fullName evidence="2">Uncharacterized protein</fullName>
    </submittedName>
</protein>
<proteinExistence type="predicted"/>